<comment type="subcellular location">
    <subcellularLocation>
        <location evidence="1">Golgi apparatus membrane</location>
        <topology evidence="1">Single-pass type I membrane protein</topology>
    </subcellularLocation>
</comment>
<evidence type="ECO:0000256" key="3">
    <source>
        <dbReference type="ARBA" id="ARBA00022692"/>
    </source>
</evidence>
<feature type="transmembrane region" description="Helical" evidence="9">
    <location>
        <begin position="6"/>
        <end position="28"/>
    </location>
</feature>
<evidence type="ECO:0000256" key="9">
    <source>
        <dbReference type="SAM" id="Phobius"/>
    </source>
</evidence>
<reference evidence="10" key="3">
    <citation type="submission" date="2025-08" db="UniProtKB">
        <authorList>
            <consortium name="Ensembl"/>
        </authorList>
    </citation>
    <scope>IDENTIFICATION</scope>
</reference>
<dbReference type="InParanoid" id="H2Y143"/>
<keyword evidence="8" id="KW-0325">Glycoprotein</keyword>
<dbReference type="OrthoDB" id="347018at2759"/>
<name>H2Y143_CIOIN</name>
<dbReference type="OMA" id="VFVIEYG"/>
<dbReference type="Pfam" id="PF12280">
    <property type="entry name" value="BSMAP"/>
    <property type="match status" value="1"/>
</dbReference>
<gene>
    <name evidence="10" type="primary">LOC100181469</name>
</gene>
<dbReference type="Proteomes" id="UP000008144">
    <property type="component" value="Chromosome 8"/>
</dbReference>
<sequence>MVETLGIGAMFVYSVLVVLFGCVNNVVLSGDAFDTFMGETPDCNKQCAANMDEADVSACDRGCRLYTICEWMSIPVNVTSTLEECNSACDEAYSTDSTACRFGCSSAVPAAQKRQDMLSNQKQHIELFTGDLFLNDEPSQDDSFFSQSDDLFSQLFNHPAMQATDRIMQSMMQSASDSMQFFNSLMSSPAKTEIIDVNVGGKHQVFVIEYGRRNPEINTQYPGFNKQLMLNTDGFGSKTTLDDRVESNLQTNANMRSYFSPDLKIEGQFLTDDDEYYWSNVHTNTWDCLMRKYGRYGFPELALITFWMCTVCVLFILCVAQCTSKPKKLSINGDLAYIKDRNGDLPSYTSLYPCEKGPKKSLFYLASVVPSSEKAPLLE</sequence>
<dbReference type="HOGENOM" id="CLU_769366_0_0_1"/>
<protein>
    <submittedName>
        <fullName evidence="10">Mitochondrial ribosome-associated GTPase 2</fullName>
    </submittedName>
</protein>
<evidence type="ECO:0000256" key="7">
    <source>
        <dbReference type="ARBA" id="ARBA00023136"/>
    </source>
</evidence>
<reference evidence="10" key="4">
    <citation type="submission" date="2025-09" db="UniProtKB">
        <authorList>
            <consortium name="Ensembl"/>
        </authorList>
    </citation>
    <scope>IDENTIFICATION</scope>
</reference>
<evidence type="ECO:0000313" key="10">
    <source>
        <dbReference type="Ensembl" id="ENSCINP00000035627.1"/>
    </source>
</evidence>
<feature type="transmembrane region" description="Helical" evidence="9">
    <location>
        <begin position="301"/>
        <end position="320"/>
    </location>
</feature>
<dbReference type="GeneID" id="100181469"/>
<dbReference type="STRING" id="7719.ENSCINP00000035627"/>
<dbReference type="EMBL" id="EAAA01002682">
    <property type="status" value="NOT_ANNOTATED_CDS"/>
    <property type="molecule type" value="Genomic_DNA"/>
</dbReference>
<organism evidence="10 11">
    <name type="scientific">Ciona intestinalis</name>
    <name type="common">Transparent sea squirt</name>
    <name type="synonym">Ascidia intestinalis</name>
    <dbReference type="NCBI Taxonomy" id="7719"/>
    <lineage>
        <taxon>Eukaryota</taxon>
        <taxon>Metazoa</taxon>
        <taxon>Chordata</taxon>
        <taxon>Tunicata</taxon>
        <taxon>Ascidiacea</taxon>
        <taxon>Phlebobranchia</taxon>
        <taxon>Cionidae</taxon>
        <taxon>Ciona</taxon>
    </lineage>
</organism>
<evidence type="ECO:0000256" key="1">
    <source>
        <dbReference type="ARBA" id="ARBA00004614"/>
    </source>
</evidence>
<evidence type="ECO:0000256" key="2">
    <source>
        <dbReference type="ARBA" id="ARBA00009643"/>
    </source>
</evidence>
<dbReference type="RefSeq" id="XP_009859323.1">
    <property type="nucleotide sequence ID" value="XM_009861021.3"/>
</dbReference>
<dbReference type="PANTHER" id="PTHR28652:SF2">
    <property type="entry name" value="TRANSMEMBRANE PROTEIN 59-LIKE PROTEIN"/>
    <property type="match status" value="1"/>
</dbReference>
<keyword evidence="11" id="KW-1185">Reference proteome</keyword>
<proteinExistence type="inferred from homology"/>
<evidence type="ECO:0000313" key="11">
    <source>
        <dbReference type="Proteomes" id="UP000008144"/>
    </source>
</evidence>
<comment type="similarity">
    <text evidence="2">Belongs to the TMEM59 family.</text>
</comment>
<evidence type="ECO:0000256" key="6">
    <source>
        <dbReference type="ARBA" id="ARBA00023034"/>
    </source>
</evidence>
<evidence type="ECO:0000256" key="4">
    <source>
        <dbReference type="ARBA" id="ARBA00022729"/>
    </source>
</evidence>
<dbReference type="GO" id="GO:0000139">
    <property type="term" value="C:Golgi membrane"/>
    <property type="evidence" value="ECO:0007669"/>
    <property type="project" value="UniProtKB-SubCell"/>
</dbReference>
<accession>H2Y143</accession>
<dbReference type="AlphaFoldDB" id="H2Y143"/>
<reference evidence="11" key="1">
    <citation type="journal article" date="2002" name="Science">
        <title>The draft genome of Ciona intestinalis: insights into chordate and vertebrate origins.</title>
        <authorList>
            <person name="Dehal P."/>
            <person name="Satou Y."/>
            <person name="Campbell R.K."/>
            <person name="Chapman J."/>
            <person name="Degnan B."/>
            <person name="De Tomaso A."/>
            <person name="Davidson B."/>
            <person name="Di Gregorio A."/>
            <person name="Gelpke M."/>
            <person name="Goodstein D.M."/>
            <person name="Harafuji N."/>
            <person name="Hastings K.E."/>
            <person name="Ho I."/>
            <person name="Hotta K."/>
            <person name="Huang W."/>
            <person name="Kawashima T."/>
            <person name="Lemaire P."/>
            <person name="Martinez D."/>
            <person name="Meinertzhagen I.A."/>
            <person name="Necula S."/>
            <person name="Nonaka M."/>
            <person name="Putnam N."/>
            <person name="Rash S."/>
            <person name="Saiga H."/>
            <person name="Satake M."/>
            <person name="Terry A."/>
            <person name="Yamada L."/>
            <person name="Wang H.G."/>
            <person name="Awazu S."/>
            <person name="Azumi K."/>
            <person name="Boore J."/>
            <person name="Branno M."/>
            <person name="Chin-Bow S."/>
            <person name="DeSantis R."/>
            <person name="Doyle S."/>
            <person name="Francino P."/>
            <person name="Keys D.N."/>
            <person name="Haga S."/>
            <person name="Hayashi H."/>
            <person name="Hino K."/>
            <person name="Imai K.S."/>
            <person name="Inaba K."/>
            <person name="Kano S."/>
            <person name="Kobayashi K."/>
            <person name="Kobayashi M."/>
            <person name="Lee B.I."/>
            <person name="Makabe K.W."/>
            <person name="Manohar C."/>
            <person name="Matassi G."/>
            <person name="Medina M."/>
            <person name="Mochizuki Y."/>
            <person name="Mount S."/>
            <person name="Morishita T."/>
            <person name="Miura S."/>
            <person name="Nakayama A."/>
            <person name="Nishizaka S."/>
            <person name="Nomoto H."/>
            <person name="Ohta F."/>
            <person name="Oishi K."/>
            <person name="Rigoutsos I."/>
            <person name="Sano M."/>
            <person name="Sasaki A."/>
            <person name="Sasakura Y."/>
            <person name="Shoguchi E."/>
            <person name="Shin-i T."/>
            <person name="Spagnuolo A."/>
            <person name="Stainier D."/>
            <person name="Suzuki M.M."/>
            <person name="Tassy O."/>
            <person name="Takatori N."/>
            <person name="Tokuoka M."/>
            <person name="Yagi K."/>
            <person name="Yoshizaki F."/>
            <person name="Wada S."/>
            <person name="Zhang C."/>
            <person name="Hyatt P.D."/>
            <person name="Larimer F."/>
            <person name="Detter C."/>
            <person name="Doggett N."/>
            <person name="Glavina T."/>
            <person name="Hawkins T."/>
            <person name="Richardson P."/>
            <person name="Lucas S."/>
            <person name="Kohara Y."/>
            <person name="Levine M."/>
            <person name="Satoh N."/>
            <person name="Rokhsar D.S."/>
        </authorList>
    </citation>
    <scope>NUCLEOTIDE SEQUENCE [LARGE SCALE GENOMIC DNA]</scope>
</reference>
<dbReference type="InterPro" id="IPR022065">
    <property type="entry name" value="Uncharacterised_TMEM59"/>
</dbReference>
<dbReference type="PANTHER" id="PTHR28652">
    <property type="entry name" value="TRANSMEMBRANE PROTEIN 59-LIKE PROTEIN"/>
    <property type="match status" value="1"/>
</dbReference>
<keyword evidence="6" id="KW-0333">Golgi apparatus</keyword>
<reference evidence="10" key="2">
    <citation type="journal article" date="2008" name="Genome Biol.">
        <title>Improved genome assembly and evidence-based global gene model set for the chordate Ciona intestinalis: new insight into intron and operon populations.</title>
        <authorList>
            <person name="Satou Y."/>
            <person name="Mineta K."/>
            <person name="Ogasawara M."/>
            <person name="Sasakura Y."/>
            <person name="Shoguchi E."/>
            <person name="Ueno K."/>
            <person name="Yamada L."/>
            <person name="Matsumoto J."/>
            <person name="Wasserscheid J."/>
            <person name="Dewar K."/>
            <person name="Wiley G.B."/>
            <person name="Macmil S.L."/>
            <person name="Roe B.A."/>
            <person name="Zeller R.W."/>
            <person name="Hastings K.E."/>
            <person name="Lemaire P."/>
            <person name="Lindquist E."/>
            <person name="Endo T."/>
            <person name="Hotta K."/>
            <person name="Inaba K."/>
        </authorList>
    </citation>
    <scope>NUCLEOTIDE SEQUENCE [LARGE SCALE GENOMIC DNA]</scope>
    <source>
        <strain evidence="10">wild type</strain>
    </source>
</reference>
<evidence type="ECO:0000256" key="8">
    <source>
        <dbReference type="ARBA" id="ARBA00023180"/>
    </source>
</evidence>
<keyword evidence="7 9" id="KW-0472">Membrane</keyword>
<keyword evidence="5 9" id="KW-1133">Transmembrane helix</keyword>
<keyword evidence="3 9" id="KW-0812">Transmembrane</keyword>
<accession>A0A1W3JQF5</accession>
<dbReference type="KEGG" id="cin:100181469"/>
<keyword evidence="4" id="KW-0732">Signal</keyword>
<dbReference type="GeneTree" id="ENSGT01000000215264"/>
<dbReference type="Ensembl" id="ENSCINT00000036851.1">
    <property type="protein sequence ID" value="ENSCINP00000035627.1"/>
    <property type="gene ID" value="ENSCING00000018814.1"/>
</dbReference>
<evidence type="ECO:0000256" key="5">
    <source>
        <dbReference type="ARBA" id="ARBA00022989"/>
    </source>
</evidence>